<feature type="transmembrane region" description="Helical" evidence="1">
    <location>
        <begin position="113"/>
        <end position="135"/>
    </location>
</feature>
<keyword evidence="3" id="KW-1185">Reference proteome</keyword>
<dbReference type="Proteomes" id="UP000198312">
    <property type="component" value="Chromosome"/>
</dbReference>
<keyword evidence="1" id="KW-0812">Transmembrane</keyword>
<dbReference type="KEGG" id="vil:CFK37_01685"/>
<reference evidence="2 3" key="1">
    <citation type="submission" date="2017-07" db="EMBL/GenBank/DDBJ databases">
        <title>Virgibacillus sp. LM2416.</title>
        <authorList>
            <person name="Tak E.J."/>
            <person name="Bae J.-W."/>
        </authorList>
    </citation>
    <scope>NUCLEOTIDE SEQUENCE [LARGE SCALE GENOMIC DNA]</scope>
    <source>
        <strain evidence="2 3">LM2416</strain>
    </source>
</reference>
<dbReference type="EMBL" id="CP022315">
    <property type="protein sequence ID" value="ASK61012.1"/>
    <property type="molecule type" value="Genomic_DNA"/>
</dbReference>
<feature type="transmembrane region" description="Helical" evidence="1">
    <location>
        <begin position="6"/>
        <end position="30"/>
    </location>
</feature>
<evidence type="ECO:0000313" key="2">
    <source>
        <dbReference type="EMBL" id="ASK61012.1"/>
    </source>
</evidence>
<dbReference type="RefSeq" id="WP_089060289.1">
    <property type="nucleotide sequence ID" value="NZ_CP022315.1"/>
</dbReference>
<organism evidence="2 3">
    <name type="scientific">Virgibacillus phasianinus</name>
    <dbReference type="NCBI Taxonomy" id="2017483"/>
    <lineage>
        <taxon>Bacteria</taxon>
        <taxon>Bacillati</taxon>
        <taxon>Bacillota</taxon>
        <taxon>Bacilli</taxon>
        <taxon>Bacillales</taxon>
        <taxon>Bacillaceae</taxon>
        <taxon>Virgibacillus</taxon>
    </lineage>
</organism>
<proteinExistence type="predicted"/>
<name>A0A220TYX7_9BACI</name>
<sequence length="164" mass="18583">MLLFIIFYIVVIPISVLLHEVGHAFGLIFVSKERPVVYLGPMDSSNKENFRIGRVHFHIKWAFSGFCGFKNENMTLTAPRQLLFSAGGPIASLFIAVAAIGSTLFVHSSISNHFVVGIAIWNSWMFLCTIIPIRYPAWWKPYNGRTSDGYRILESIKRMKTSAR</sequence>
<dbReference type="AlphaFoldDB" id="A0A220TYX7"/>
<accession>A0A220TYX7</accession>
<evidence type="ECO:0008006" key="4">
    <source>
        <dbReference type="Google" id="ProtNLM"/>
    </source>
</evidence>
<gene>
    <name evidence="2" type="ORF">CFK37_01685</name>
</gene>
<evidence type="ECO:0000313" key="3">
    <source>
        <dbReference type="Proteomes" id="UP000198312"/>
    </source>
</evidence>
<feature type="transmembrane region" description="Helical" evidence="1">
    <location>
        <begin position="82"/>
        <end position="107"/>
    </location>
</feature>
<evidence type="ECO:0000256" key="1">
    <source>
        <dbReference type="SAM" id="Phobius"/>
    </source>
</evidence>
<dbReference type="OrthoDB" id="2080990at2"/>
<keyword evidence="1" id="KW-1133">Transmembrane helix</keyword>
<protein>
    <recommendedName>
        <fullName evidence="4">Peptidase M50 domain-containing protein</fullName>
    </recommendedName>
</protein>
<keyword evidence="1" id="KW-0472">Membrane</keyword>